<dbReference type="InterPro" id="IPR050109">
    <property type="entry name" value="HTH-type_TetR-like_transc_reg"/>
</dbReference>
<feature type="domain" description="HTH tetR-type" evidence="3">
    <location>
        <begin position="19"/>
        <end position="79"/>
    </location>
</feature>
<keyword evidence="1 2" id="KW-0238">DNA-binding</keyword>
<evidence type="ECO:0000313" key="5">
    <source>
        <dbReference type="Proteomes" id="UP001651880"/>
    </source>
</evidence>
<keyword evidence="5" id="KW-1185">Reference proteome</keyword>
<evidence type="ECO:0000256" key="2">
    <source>
        <dbReference type="PROSITE-ProRule" id="PRU00335"/>
    </source>
</evidence>
<evidence type="ECO:0000313" key="4">
    <source>
        <dbReference type="EMBL" id="MCQ1529485.1"/>
    </source>
</evidence>
<dbReference type="PROSITE" id="PS50977">
    <property type="entry name" value="HTH_TETR_2"/>
    <property type="match status" value="1"/>
</dbReference>
<dbReference type="Gene3D" id="1.10.357.10">
    <property type="entry name" value="Tetracycline Repressor, domain 2"/>
    <property type="match status" value="1"/>
</dbReference>
<accession>A0ABT1NE00</accession>
<dbReference type="RefSeq" id="WP_255227001.1">
    <property type="nucleotide sequence ID" value="NZ_JAJEKE010000005.1"/>
</dbReference>
<dbReference type="PRINTS" id="PR00455">
    <property type="entry name" value="HTHTETR"/>
</dbReference>
<gene>
    <name evidence="4" type="ORF">LJD61_07955</name>
</gene>
<dbReference type="InterPro" id="IPR009057">
    <property type="entry name" value="Homeodomain-like_sf"/>
</dbReference>
<dbReference type="Proteomes" id="UP001651880">
    <property type="component" value="Unassembled WGS sequence"/>
</dbReference>
<dbReference type="InterPro" id="IPR001647">
    <property type="entry name" value="HTH_TetR"/>
</dbReference>
<proteinExistence type="predicted"/>
<reference evidence="4 5" key="1">
    <citation type="submission" date="2021-10" db="EMBL/GenBank/DDBJ databases">
        <title>Lutispora strain m25 sp. nov., a thermophilic, non-spore-forming bacterium isolated from a lab-scale methanogenic bioreactor digesting anaerobic sludge.</title>
        <authorList>
            <person name="El Houari A."/>
            <person name="Mcdonald J."/>
        </authorList>
    </citation>
    <scope>NUCLEOTIDE SEQUENCE [LARGE SCALE GENOMIC DNA]</scope>
    <source>
        <strain evidence="5">m25</strain>
    </source>
</reference>
<evidence type="ECO:0000259" key="3">
    <source>
        <dbReference type="PROSITE" id="PS50977"/>
    </source>
</evidence>
<dbReference type="PANTHER" id="PTHR30328">
    <property type="entry name" value="TRANSCRIPTIONAL REPRESSOR"/>
    <property type="match status" value="1"/>
</dbReference>
<dbReference type="EMBL" id="JAJEKE010000005">
    <property type="protein sequence ID" value="MCQ1529485.1"/>
    <property type="molecule type" value="Genomic_DNA"/>
</dbReference>
<dbReference type="SUPFAM" id="SSF48498">
    <property type="entry name" value="Tetracyclin repressor-like, C-terminal domain"/>
    <property type="match status" value="1"/>
</dbReference>
<dbReference type="InterPro" id="IPR036271">
    <property type="entry name" value="Tet_transcr_reg_TetR-rel_C_sf"/>
</dbReference>
<sequence length="220" mass="25510">MIQSEKQIFYKSTFEKISEDKREKIFEVAISEFASNGYSSTNINTIAKKAGISIGSMYSYFASKEDLFLTIVDKGFHLLEKALEEIHPDEGNIFEIIERLFRVTREYAENYPEMNQIYLDLSTQGLSGLSSRLSWQMESITARLYAQILRKAKEQGAISPDIDEQLVSFCLDNLLVMFQFSFTSDYYKDRMKIFLGDDGVRDEERIIEGIMKFVRKALEK</sequence>
<feature type="DNA-binding region" description="H-T-H motif" evidence="2">
    <location>
        <begin position="42"/>
        <end position="61"/>
    </location>
</feature>
<comment type="caution">
    <text evidence="4">The sequence shown here is derived from an EMBL/GenBank/DDBJ whole genome shotgun (WGS) entry which is preliminary data.</text>
</comment>
<protein>
    <submittedName>
        <fullName evidence="4">TetR/AcrR family transcriptional regulator</fullName>
    </submittedName>
</protein>
<evidence type="ECO:0000256" key="1">
    <source>
        <dbReference type="ARBA" id="ARBA00023125"/>
    </source>
</evidence>
<organism evidence="4 5">
    <name type="scientific">Lutispora saccharofermentans</name>
    <dbReference type="NCBI Taxonomy" id="3024236"/>
    <lineage>
        <taxon>Bacteria</taxon>
        <taxon>Bacillati</taxon>
        <taxon>Bacillota</taxon>
        <taxon>Clostridia</taxon>
        <taxon>Lutisporales</taxon>
        <taxon>Lutisporaceae</taxon>
        <taxon>Lutispora</taxon>
    </lineage>
</organism>
<dbReference type="Pfam" id="PF00440">
    <property type="entry name" value="TetR_N"/>
    <property type="match status" value="1"/>
</dbReference>
<dbReference type="PANTHER" id="PTHR30328:SF54">
    <property type="entry name" value="HTH-TYPE TRANSCRIPTIONAL REPRESSOR SCO4008"/>
    <property type="match status" value="1"/>
</dbReference>
<dbReference type="SUPFAM" id="SSF46689">
    <property type="entry name" value="Homeodomain-like"/>
    <property type="match status" value="1"/>
</dbReference>
<name>A0ABT1NE00_9FIRM</name>